<accession>A0A3P7NVN3</accession>
<dbReference type="OrthoDB" id="1706424at2"/>
<keyword evidence="3" id="KW-1185">Reference proteome</keyword>
<sequence length="369" mass="42067">MMKPPFRIIGILLVVVLLAYSWSYATVHVDVVTEAENQILQINEEEAGILTDLYLIEQEIMKLEADEVTLSKDIKIYSSEIRVLEKRIIDEENAFNENRDTLEHILKAYQKRGAGTFLEILLDSDHLADFLRRLNMLRDLTQDTGALLNHLEEVQQSLTVEKATLANQLTNLEEEQKRLGEVVEEIKATKIEKESYLTDLLDKREFFENILYEISTAWKVLKPMFVQASEGFSRLAESGSLPEDAMKLRLSMSGFDAIISEKVFNDAILENPDIPGLEFEFEEGYIRLSVPSNHLSVNGNFQVIEGTELVFIPESGTFYDMPLDDTLMNELFEDGGLRLNLKPIIGNNKIKTAESKENDLILAVQINLF</sequence>
<gene>
    <name evidence="2" type="ORF">PATL70BA_1081</name>
</gene>
<evidence type="ECO:0000313" key="2">
    <source>
        <dbReference type="EMBL" id="VDN46955.1"/>
    </source>
</evidence>
<name>A0A3P7NVN3_9FIRM</name>
<dbReference type="KEGG" id="cbar:PATL70BA_1081"/>
<organism evidence="2 3">
    <name type="scientific">Petrocella atlantisensis</name>
    <dbReference type="NCBI Taxonomy" id="2173034"/>
    <lineage>
        <taxon>Bacteria</taxon>
        <taxon>Bacillati</taxon>
        <taxon>Bacillota</taxon>
        <taxon>Clostridia</taxon>
        <taxon>Lachnospirales</taxon>
        <taxon>Vallitaleaceae</taxon>
        <taxon>Petrocella</taxon>
    </lineage>
</organism>
<dbReference type="RefSeq" id="WP_125136367.1">
    <property type="nucleotide sequence ID" value="NZ_LR130778.1"/>
</dbReference>
<dbReference type="AlphaFoldDB" id="A0A3P7NVN3"/>
<dbReference type="Proteomes" id="UP000279029">
    <property type="component" value="Chromosome"/>
</dbReference>
<feature type="coiled-coil region" evidence="1">
    <location>
        <begin position="155"/>
        <end position="192"/>
    </location>
</feature>
<evidence type="ECO:0000256" key="1">
    <source>
        <dbReference type="SAM" id="Coils"/>
    </source>
</evidence>
<keyword evidence="1" id="KW-0175">Coiled coil</keyword>
<dbReference type="EMBL" id="LR130778">
    <property type="protein sequence ID" value="VDN46955.1"/>
    <property type="molecule type" value="Genomic_DNA"/>
</dbReference>
<reference evidence="2 3" key="1">
    <citation type="submission" date="2018-09" db="EMBL/GenBank/DDBJ databases">
        <authorList>
            <person name="Postec A."/>
        </authorList>
    </citation>
    <scope>NUCLEOTIDE SEQUENCE [LARGE SCALE GENOMIC DNA]</scope>
    <source>
        <strain evidence="2">70B-A</strain>
    </source>
</reference>
<proteinExistence type="predicted"/>
<evidence type="ECO:0008006" key="4">
    <source>
        <dbReference type="Google" id="ProtNLM"/>
    </source>
</evidence>
<dbReference type="Gene3D" id="6.10.250.3150">
    <property type="match status" value="1"/>
</dbReference>
<evidence type="ECO:0000313" key="3">
    <source>
        <dbReference type="Proteomes" id="UP000279029"/>
    </source>
</evidence>
<protein>
    <recommendedName>
        <fullName evidence="4">N-terminal domain of peptidoglycan hydrolase CwlO-containing protein</fullName>
    </recommendedName>
</protein>